<name>A0ABU0NHG2_STRRH</name>
<accession>A0ABU0NHG2</accession>
<proteinExistence type="predicted"/>
<keyword evidence="1" id="KW-0472">Membrane</keyword>
<sequence length="469" mass="50186">MLTAAMFTLAQLGLVKTGMGLGWDETVYVSQVSSHAPPAFFSAPRARGISLLVAPVTSWSSSTSVLRAYLAVLSGLGLFLAFRAWRNMFPIKVLTLGAALFSTLWVTLFYGPQAMPNYWVAIGALAGAGYFARARSAVVDRTALWGVAAGGALMAWMRPTDAVWCSLPLFALMATVRTWRRPWPFAALAGGLLSGAAQWVAEAYLSYGGLGNRLSEASRIQGGLGWNIAVGDQLRSLGGRTLCRPCTGQMPGPEVTGWWLLLPLLAALGLVTAIRLGRAASTSLMLACAATAGLPYLFMIGYAAPRFLLPAYALLAIPVADALIRLPGTVSRGWRPVVTVLLGIALSGHLVVQYVVLERTVQRTTAAHREWDRTADQLHHLSVRPPCMLTGYQALPVAFYAGCSSAATSGHNANSTPGEIVKATAWTHVAVIVAPGAKPPGYARSWEAHRIDDLRVYIPPTYRDQSRQP</sequence>
<keyword evidence="1" id="KW-1133">Transmembrane helix</keyword>
<dbReference type="EMBL" id="JAUSWV010000001">
    <property type="protein sequence ID" value="MDQ0578183.1"/>
    <property type="molecule type" value="Genomic_DNA"/>
</dbReference>
<keyword evidence="1" id="KW-0812">Transmembrane</keyword>
<protein>
    <recommendedName>
        <fullName evidence="4">Integral membrane protein</fullName>
    </recommendedName>
</protein>
<evidence type="ECO:0000313" key="3">
    <source>
        <dbReference type="Proteomes" id="UP001230654"/>
    </source>
</evidence>
<keyword evidence="3" id="KW-1185">Reference proteome</keyword>
<feature type="transmembrane region" description="Helical" evidence="1">
    <location>
        <begin position="258"/>
        <end position="277"/>
    </location>
</feature>
<feature type="transmembrane region" description="Helical" evidence="1">
    <location>
        <begin position="89"/>
        <end position="110"/>
    </location>
</feature>
<feature type="transmembrane region" description="Helical" evidence="1">
    <location>
        <begin position="116"/>
        <end position="132"/>
    </location>
</feature>
<feature type="transmembrane region" description="Helical" evidence="1">
    <location>
        <begin position="309"/>
        <end position="326"/>
    </location>
</feature>
<reference evidence="2 3" key="1">
    <citation type="submission" date="2023-07" db="EMBL/GenBank/DDBJ databases">
        <title>Comparative genomics of wheat-associated soil bacteria to identify genetic determinants of phenazine resistance.</title>
        <authorList>
            <person name="Mouncey N."/>
        </authorList>
    </citation>
    <scope>NUCLEOTIDE SEQUENCE [LARGE SCALE GENOMIC DNA]</scope>
    <source>
        <strain evidence="2 3">B2I6</strain>
    </source>
</reference>
<organism evidence="2 3">
    <name type="scientific">Streptomyces rishiriensis</name>
    <dbReference type="NCBI Taxonomy" id="68264"/>
    <lineage>
        <taxon>Bacteria</taxon>
        <taxon>Bacillati</taxon>
        <taxon>Actinomycetota</taxon>
        <taxon>Actinomycetes</taxon>
        <taxon>Kitasatosporales</taxon>
        <taxon>Streptomycetaceae</taxon>
        <taxon>Streptomyces</taxon>
    </lineage>
</organism>
<dbReference type="Proteomes" id="UP001230654">
    <property type="component" value="Unassembled WGS sequence"/>
</dbReference>
<feature type="transmembrane region" description="Helical" evidence="1">
    <location>
        <begin position="65"/>
        <end position="82"/>
    </location>
</feature>
<comment type="caution">
    <text evidence="2">The sequence shown here is derived from an EMBL/GenBank/DDBJ whole genome shotgun (WGS) entry which is preliminary data.</text>
</comment>
<gene>
    <name evidence="2" type="ORF">QF030_000361</name>
</gene>
<evidence type="ECO:0000256" key="1">
    <source>
        <dbReference type="SAM" id="Phobius"/>
    </source>
</evidence>
<feature type="transmembrane region" description="Helical" evidence="1">
    <location>
        <begin position="338"/>
        <end position="357"/>
    </location>
</feature>
<feature type="transmembrane region" description="Helical" evidence="1">
    <location>
        <begin position="183"/>
        <end position="201"/>
    </location>
</feature>
<evidence type="ECO:0008006" key="4">
    <source>
        <dbReference type="Google" id="ProtNLM"/>
    </source>
</evidence>
<evidence type="ECO:0000313" key="2">
    <source>
        <dbReference type="EMBL" id="MDQ0578183.1"/>
    </source>
</evidence>